<evidence type="ECO:0000259" key="1">
    <source>
        <dbReference type="Pfam" id="PF00724"/>
    </source>
</evidence>
<dbReference type="GO" id="GO:0016491">
    <property type="term" value="F:oxidoreductase activity"/>
    <property type="evidence" value="ECO:0007669"/>
    <property type="project" value="InterPro"/>
</dbReference>
<dbReference type="InterPro" id="IPR001155">
    <property type="entry name" value="OxRdtase_FMN_N"/>
</dbReference>
<name>A0A2T7UWF3_9RHOB</name>
<dbReference type="Gene3D" id="3.20.20.70">
    <property type="entry name" value="Aldolase class I"/>
    <property type="match status" value="1"/>
</dbReference>
<evidence type="ECO:0000313" key="3">
    <source>
        <dbReference type="Proteomes" id="UP000244810"/>
    </source>
</evidence>
<reference evidence="2 3" key="1">
    <citation type="journal article" date="2011" name="Syst. Appl. Microbiol.">
        <title>Defluviimonas denitrificans gen. nov., sp. nov., and Pararhodobacter aggregans gen. nov., sp. nov., non-phototrophic Rhodobacteraceae from the biofilter of a marine aquaculture.</title>
        <authorList>
            <person name="Foesel B.U."/>
            <person name="Drake H.L."/>
            <person name="Schramm A."/>
        </authorList>
    </citation>
    <scope>NUCLEOTIDE SEQUENCE [LARGE SCALE GENOMIC DNA]</scope>
    <source>
        <strain evidence="2 3">D1-19</strain>
    </source>
</reference>
<dbReference type="GO" id="GO:0010181">
    <property type="term" value="F:FMN binding"/>
    <property type="evidence" value="ECO:0007669"/>
    <property type="project" value="InterPro"/>
</dbReference>
<dbReference type="Proteomes" id="UP000244810">
    <property type="component" value="Unassembled WGS sequence"/>
</dbReference>
<dbReference type="InterPro" id="IPR013785">
    <property type="entry name" value="Aldolase_TIM"/>
</dbReference>
<protein>
    <submittedName>
        <fullName evidence="2">12-oxophytodienoate reductase</fullName>
    </submittedName>
</protein>
<dbReference type="Pfam" id="PF00724">
    <property type="entry name" value="Oxidored_FMN"/>
    <property type="match status" value="1"/>
</dbReference>
<gene>
    <name evidence="2" type="ORF">DDE23_01525</name>
</gene>
<dbReference type="PANTHER" id="PTHR22893:SF55">
    <property type="entry name" value="OXIDOREDUCTASE-RELATED"/>
    <property type="match status" value="1"/>
</dbReference>
<organism evidence="2 3">
    <name type="scientific">Pararhodobacter aggregans</name>
    <dbReference type="NCBI Taxonomy" id="404875"/>
    <lineage>
        <taxon>Bacteria</taxon>
        <taxon>Pseudomonadati</taxon>
        <taxon>Pseudomonadota</taxon>
        <taxon>Alphaproteobacteria</taxon>
        <taxon>Rhodobacterales</taxon>
        <taxon>Paracoccaceae</taxon>
        <taxon>Pararhodobacter</taxon>
    </lineage>
</organism>
<feature type="domain" description="NADH:flavin oxidoreductase/NADH oxidase N-terminal" evidence="1">
    <location>
        <begin position="16"/>
        <end position="358"/>
    </location>
</feature>
<dbReference type="PANTHER" id="PTHR22893">
    <property type="entry name" value="NADH OXIDOREDUCTASE-RELATED"/>
    <property type="match status" value="1"/>
</dbReference>
<dbReference type="GO" id="GO:0005829">
    <property type="term" value="C:cytosol"/>
    <property type="evidence" value="ECO:0007669"/>
    <property type="project" value="TreeGrafter"/>
</dbReference>
<keyword evidence="3" id="KW-1185">Reference proteome</keyword>
<sequence length="376" mass="39860">MQMHAPLTDPATILARPLTLAGLALRNRLVMAPMTREAAPDGVPTAEMAAYYARRAEGGAGLLITEGAAPNEEGRFGRDVPRLYGTDALKGWERVVAGVHAQGAAIVAQVWHVGAFTPSLVGMTDTLEVTRLGPSGLAGPGRALGRAMTGAEIARTIADYAKAARAAREAGFDGIEIHAAHGYLPDQFFHAATNRRADGYGGTLAQRARFAAELVMACKEKAGADFPVILRISQWKQLDYAARVAESPEELASWLAPLVAAGTDAFHVSTRRFWDPAFPGNETSLAAFVRRLSNRPVIAVGSLLMDIDFKAARGKQHAALAPATLGWAAEGIERGEFDLIASGRGHLANADLAARILSGGAATLAAYDRRHLERLT</sequence>
<dbReference type="OrthoDB" id="9784632at2"/>
<dbReference type="SUPFAM" id="SSF51395">
    <property type="entry name" value="FMN-linked oxidoreductases"/>
    <property type="match status" value="1"/>
</dbReference>
<dbReference type="InterPro" id="IPR045247">
    <property type="entry name" value="Oye-like"/>
</dbReference>
<comment type="caution">
    <text evidence="2">The sequence shown here is derived from an EMBL/GenBank/DDBJ whole genome shotgun (WGS) entry which is preliminary data.</text>
</comment>
<evidence type="ECO:0000313" key="2">
    <source>
        <dbReference type="EMBL" id="PVE49113.1"/>
    </source>
</evidence>
<proteinExistence type="predicted"/>
<accession>A0A2T7UWF3</accession>
<dbReference type="EMBL" id="QDDR01000001">
    <property type="protein sequence ID" value="PVE49113.1"/>
    <property type="molecule type" value="Genomic_DNA"/>
</dbReference>
<dbReference type="AlphaFoldDB" id="A0A2T7UWF3"/>